<feature type="transmembrane region" description="Helical" evidence="1">
    <location>
        <begin position="198"/>
        <end position="220"/>
    </location>
</feature>
<keyword evidence="1" id="KW-0472">Membrane</keyword>
<evidence type="ECO:0000313" key="3">
    <source>
        <dbReference type="Proteomes" id="UP000050509"/>
    </source>
</evidence>
<feature type="transmembrane region" description="Helical" evidence="1">
    <location>
        <begin position="114"/>
        <end position="136"/>
    </location>
</feature>
<organism evidence="2 3">
    <name type="scientific">Kouleothrix aurantiaca</name>
    <dbReference type="NCBI Taxonomy" id="186479"/>
    <lineage>
        <taxon>Bacteria</taxon>
        <taxon>Bacillati</taxon>
        <taxon>Chloroflexota</taxon>
        <taxon>Chloroflexia</taxon>
        <taxon>Chloroflexales</taxon>
        <taxon>Roseiflexineae</taxon>
        <taxon>Roseiflexaceae</taxon>
        <taxon>Kouleothrix</taxon>
    </lineage>
</organism>
<feature type="transmembrane region" description="Helical" evidence="1">
    <location>
        <begin position="85"/>
        <end position="102"/>
    </location>
</feature>
<evidence type="ECO:0000256" key="1">
    <source>
        <dbReference type="SAM" id="Phobius"/>
    </source>
</evidence>
<dbReference type="EMBL" id="LJCR01002689">
    <property type="protein sequence ID" value="KPV48394.1"/>
    <property type="molecule type" value="Genomic_DNA"/>
</dbReference>
<proteinExistence type="predicted"/>
<keyword evidence="1" id="KW-0812">Transmembrane</keyword>
<comment type="caution">
    <text evidence="2">The sequence shown here is derived from an EMBL/GenBank/DDBJ whole genome shotgun (WGS) entry which is preliminary data.</text>
</comment>
<feature type="transmembrane region" description="Helical" evidence="1">
    <location>
        <begin position="43"/>
        <end position="65"/>
    </location>
</feature>
<gene>
    <name evidence="2" type="ORF">SE17_38315</name>
</gene>
<protein>
    <recommendedName>
        <fullName evidence="4">DUF4386 domain-containing protein</fullName>
    </recommendedName>
</protein>
<feature type="transmembrane region" description="Helical" evidence="1">
    <location>
        <begin position="170"/>
        <end position="191"/>
    </location>
</feature>
<sequence length="231" mass="24275">MLLIGVSMLNATGLVNTVQRKICVMNSVQSTAQEKSVLRWGGLAGIVGGIVFMVVFVIVGVFVGTNFVEVARFPDVRTARIVENTLYLAVLILWVPHFLALYRALRETSLAPALFGSVLGILGLVVLAADALHHIWQTPISDLYHAPGATREAQATLVLLWQAIHGIFDALPITGLIFLPIGLIALGVAMFRAPAFGTGFGGLSVMLGAAGVGAASVLLLDPRPSVAVVGV</sequence>
<name>A0A0P9CQY4_9CHLR</name>
<keyword evidence="1" id="KW-1133">Transmembrane helix</keyword>
<evidence type="ECO:0000313" key="2">
    <source>
        <dbReference type="EMBL" id="KPV48394.1"/>
    </source>
</evidence>
<dbReference type="Proteomes" id="UP000050509">
    <property type="component" value="Unassembled WGS sequence"/>
</dbReference>
<reference evidence="2 3" key="1">
    <citation type="submission" date="2015-09" db="EMBL/GenBank/DDBJ databases">
        <title>Draft genome sequence of Kouleothrix aurantiaca JCM 19913.</title>
        <authorList>
            <person name="Hemp J."/>
        </authorList>
    </citation>
    <scope>NUCLEOTIDE SEQUENCE [LARGE SCALE GENOMIC DNA]</scope>
    <source>
        <strain evidence="2 3">COM-B</strain>
    </source>
</reference>
<dbReference type="AlphaFoldDB" id="A0A0P9CQY4"/>
<feature type="non-terminal residue" evidence="2">
    <location>
        <position position="231"/>
    </location>
</feature>
<evidence type="ECO:0008006" key="4">
    <source>
        <dbReference type="Google" id="ProtNLM"/>
    </source>
</evidence>
<accession>A0A0P9CQY4</accession>
<keyword evidence="3" id="KW-1185">Reference proteome</keyword>